<dbReference type="EMBL" id="IACM01078083">
    <property type="protein sequence ID" value="LAB29739.1"/>
    <property type="molecule type" value="Transcribed_RNA"/>
</dbReference>
<accession>A0A2D4M9N6</accession>
<feature type="transmembrane region" description="Helical" evidence="1">
    <location>
        <begin position="50"/>
        <end position="67"/>
    </location>
</feature>
<reference evidence="2" key="1">
    <citation type="submission" date="2017-07" db="EMBL/GenBank/DDBJ databases">
        <authorList>
            <person name="Mikheyev A."/>
            <person name="Grau M."/>
        </authorList>
    </citation>
    <scope>NUCLEOTIDE SEQUENCE</scope>
    <source>
        <tissue evidence="2">Venom_gland</tissue>
    </source>
</reference>
<protein>
    <submittedName>
        <fullName evidence="2">Uncharacterized protein</fullName>
    </submittedName>
</protein>
<sequence>MCQMSQCPLISSSLIKREQLFHRYFLEHIQKRKYILHLCINIPNHRMVKWHSQSFFFLFLFASIVIGNKKNIATVIYSYQLARLHKGIFAHVSSWLSGTR</sequence>
<proteinExistence type="predicted"/>
<keyword evidence="1" id="KW-0472">Membrane</keyword>
<keyword evidence="1" id="KW-0812">Transmembrane</keyword>
<evidence type="ECO:0000313" key="2">
    <source>
        <dbReference type="EMBL" id="LAB29739.1"/>
    </source>
</evidence>
<dbReference type="AlphaFoldDB" id="A0A2D4M9N6"/>
<keyword evidence="1" id="KW-1133">Transmembrane helix</keyword>
<reference evidence="2" key="2">
    <citation type="submission" date="2017-11" db="EMBL/GenBank/DDBJ databases">
        <title>Coralsnake Venomics: Analyses of Venom Gland Transcriptomes and Proteomes of Six Brazilian Taxa.</title>
        <authorList>
            <person name="Aird S.D."/>
            <person name="Jorge da Silva N."/>
            <person name="Qiu L."/>
            <person name="Villar-Briones A."/>
            <person name="Aparecida-Saddi V."/>
            <person name="Campos-Telles M.P."/>
            <person name="Grau M."/>
            <person name="Mikheyev A.S."/>
        </authorList>
    </citation>
    <scope>NUCLEOTIDE SEQUENCE</scope>
    <source>
        <tissue evidence="2">Venom_gland</tissue>
    </source>
</reference>
<evidence type="ECO:0000256" key="1">
    <source>
        <dbReference type="SAM" id="Phobius"/>
    </source>
</evidence>
<name>A0A2D4M9N6_9SAUR</name>
<organism evidence="2">
    <name type="scientific">Micrurus spixii</name>
    <name type="common">Amazon coral snake</name>
    <dbReference type="NCBI Taxonomy" id="129469"/>
    <lineage>
        <taxon>Eukaryota</taxon>
        <taxon>Metazoa</taxon>
        <taxon>Chordata</taxon>
        <taxon>Craniata</taxon>
        <taxon>Vertebrata</taxon>
        <taxon>Euteleostomi</taxon>
        <taxon>Lepidosauria</taxon>
        <taxon>Squamata</taxon>
        <taxon>Bifurcata</taxon>
        <taxon>Unidentata</taxon>
        <taxon>Episquamata</taxon>
        <taxon>Toxicofera</taxon>
        <taxon>Serpentes</taxon>
        <taxon>Colubroidea</taxon>
        <taxon>Elapidae</taxon>
        <taxon>Elapinae</taxon>
        <taxon>Micrurus</taxon>
    </lineage>
</organism>